<dbReference type="EMBL" id="FR824120">
    <property type="protein sequence ID" value="CCA19661.1"/>
    <property type="molecule type" value="Genomic_DNA"/>
</dbReference>
<gene>
    <name evidence="1" type="primary">AlNc14C75G5079</name>
    <name evidence="2" type="synonym">AlNc14C179G8197</name>
    <name evidence="1" type="ORF">ALNC14_058040</name>
    <name evidence="2" type="ORF">ALNC14_092360</name>
</gene>
<reference evidence="1" key="1">
    <citation type="journal article" date="2011" name="PLoS Biol.">
        <title>Gene gain and loss during evolution of obligate parasitism in the white rust pathogen of Arabidopsis thaliana.</title>
        <authorList>
            <person name="Kemen E."/>
            <person name="Gardiner A."/>
            <person name="Schultz-Larsen T."/>
            <person name="Kemen A.C."/>
            <person name="Balmuth A.L."/>
            <person name="Robert-Seilaniantz A."/>
            <person name="Bailey K."/>
            <person name="Holub E."/>
            <person name="Studholme D.J."/>
            <person name="Maclean D."/>
            <person name="Jones J.D."/>
        </authorList>
    </citation>
    <scope>NUCLEOTIDE SEQUENCE</scope>
</reference>
<evidence type="ECO:0000313" key="2">
    <source>
        <dbReference type="EMBL" id="CCA23093.1"/>
    </source>
</evidence>
<dbReference type="AlphaFoldDB" id="F0WEM9"/>
<organism evidence="1">
    <name type="scientific">Albugo laibachii Nc14</name>
    <dbReference type="NCBI Taxonomy" id="890382"/>
    <lineage>
        <taxon>Eukaryota</taxon>
        <taxon>Sar</taxon>
        <taxon>Stramenopiles</taxon>
        <taxon>Oomycota</taxon>
        <taxon>Peronosporomycetes</taxon>
        <taxon>Albuginales</taxon>
        <taxon>Albuginaceae</taxon>
        <taxon>Albugo</taxon>
    </lineage>
</organism>
<dbReference type="EMBL" id="FR824224">
    <property type="protein sequence ID" value="CCA23093.1"/>
    <property type="molecule type" value="Genomic_DNA"/>
</dbReference>
<name>F0WEM9_9STRA</name>
<protein>
    <submittedName>
        <fullName evidence="2">AlNc14C179G8197 protein</fullName>
    </submittedName>
    <submittedName>
        <fullName evidence="1">AlNc14C75G5079 protein</fullName>
    </submittedName>
</protein>
<dbReference type="HOGENOM" id="CLU_2214879_0_0_1"/>
<sequence>MLHTPRSYLQMSTTAPQKETIRNLSTAAGLSTSEYSELSTNSRHQWQESRLSSALKVIKQCEKARVGLLLTTQSVSDMGFRRGSDLCRGCNHWKAPGDTLQTLRGHI</sequence>
<reference evidence="1" key="2">
    <citation type="submission" date="2011-02" db="EMBL/GenBank/DDBJ databases">
        <authorList>
            <person name="MacLean D."/>
        </authorList>
    </citation>
    <scope>NUCLEOTIDE SEQUENCE</scope>
</reference>
<accession>F0WEM9</accession>
<proteinExistence type="predicted"/>
<evidence type="ECO:0000313" key="1">
    <source>
        <dbReference type="EMBL" id="CCA19661.1"/>
    </source>
</evidence>